<accession>A0A5C6S713</accession>
<keyword evidence="1" id="KW-0812">Transmembrane</keyword>
<dbReference type="OrthoDB" id="853798at2"/>
<evidence type="ECO:0000313" key="3">
    <source>
        <dbReference type="Proteomes" id="UP000321580"/>
    </source>
</evidence>
<reference evidence="2 3" key="1">
    <citation type="submission" date="2019-08" db="EMBL/GenBank/DDBJ databases">
        <title>Genome of Phaeodactylibacter luteus.</title>
        <authorList>
            <person name="Bowman J.P."/>
        </authorList>
    </citation>
    <scope>NUCLEOTIDE SEQUENCE [LARGE SCALE GENOMIC DNA]</scope>
    <source>
        <strain evidence="2 3">KCTC 42180</strain>
    </source>
</reference>
<evidence type="ECO:0000256" key="1">
    <source>
        <dbReference type="SAM" id="Phobius"/>
    </source>
</evidence>
<proteinExistence type="predicted"/>
<sequence length="69" mass="7872">MTEQDRSTKLLGLFALAFLLFNFPIISLFSNQKLWSGLPALYWYVFVCWLALIGLTALIVKPHSAKNKL</sequence>
<dbReference type="Proteomes" id="UP000321580">
    <property type="component" value="Unassembled WGS sequence"/>
</dbReference>
<feature type="transmembrane region" description="Helical" evidence="1">
    <location>
        <begin position="12"/>
        <end position="29"/>
    </location>
</feature>
<feature type="transmembrane region" description="Helical" evidence="1">
    <location>
        <begin position="41"/>
        <end position="60"/>
    </location>
</feature>
<dbReference type="EMBL" id="VOOR01000001">
    <property type="protein sequence ID" value="TXB70189.1"/>
    <property type="molecule type" value="Genomic_DNA"/>
</dbReference>
<evidence type="ECO:0008006" key="4">
    <source>
        <dbReference type="Google" id="ProtNLM"/>
    </source>
</evidence>
<dbReference type="AlphaFoldDB" id="A0A5C6S713"/>
<comment type="caution">
    <text evidence="2">The sequence shown here is derived from an EMBL/GenBank/DDBJ whole genome shotgun (WGS) entry which is preliminary data.</text>
</comment>
<keyword evidence="3" id="KW-1185">Reference proteome</keyword>
<dbReference type="RefSeq" id="WP_147165421.1">
    <property type="nucleotide sequence ID" value="NZ_VOOR01000001.1"/>
</dbReference>
<gene>
    <name evidence="2" type="ORF">FRY97_00345</name>
</gene>
<keyword evidence="1" id="KW-0472">Membrane</keyword>
<keyword evidence="1" id="KW-1133">Transmembrane helix</keyword>
<evidence type="ECO:0000313" key="2">
    <source>
        <dbReference type="EMBL" id="TXB70189.1"/>
    </source>
</evidence>
<name>A0A5C6S713_9BACT</name>
<organism evidence="2 3">
    <name type="scientific">Phaeodactylibacter luteus</name>
    <dbReference type="NCBI Taxonomy" id="1564516"/>
    <lineage>
        <taxon>Bacteria</taxon>
        <taxon>Pseudomonadati</taxon>
        <taxon>Bacteroidota</taxon>
        <taxon>Saprospiria</taxon>
        <taxon>Saprospirales</taxon>
        <taxon>Haliscomenobacteraceae</taxon>
        <taxon>Phaeodactylibacter</taxon>
    </lineage>
</organism>
<protein>
    <recommendedName>
        <fullName evidence="4">DUF3311 domain-containing protein</fullName>
    </recommendedName>
</protein>